<gene>
    <name evidence="2" type="ORF">ETP66_03725</name>
</gene>
<feature type="region of interest" description="Disordered" evidence="1">
    <location>
        <begin position="488"/>
        <end position="511"/>
    </location>
</feature>
<evidence type="ECO:0000313" key="2">
    <source>
        <dbReference type="EMBL" id="TBH21289.1"/>
    </source>
</evidence>
<organism evidence="2 3">
    <name type="scientific">Thermus thermamylovorans</name>
    <dbReference type="NCBI Taxonomy" id="2509362"/>
    <lineage>
        <taxon>Bacteria</taxon>
        <taxon>Thermotogati</taxon>
        <taxon>Deinococcota</taxon>
        <taxon>Deinococci</taxon>
        <taxon>Thermales</taxon>
        <taxon>Thermaceae</taxon>
        <taxon>Thermus</taxon>
    </lineage>
</organism>
<reference evidence="2 3" key="1">
    <citation type="submission" date="2019-02" db="EMBL/GenBank/DDBJ databases">
        <title>Thermus sp. a novel from hot spring.</title>
        <authorList>
            <person name="Zhao Z."/>
        </authorList>
    </citation>
    <scope>NUCLEOTIDE SEQUENCE [LARGE SCALE GENOMIC DNA]</scope>
    <source>
        <strain evidence="2 3">CFH 72773T</strain>
    </source>
</reference>
<proteinExistence type="predicted"/>
<dbReference type="EMBL" id="SIJL01000003">
    <property type="protein sequence ID" value="TBH21289.1"/>
    <property type="molecule type" value="Genomic_DNA"/>
</dbReference>
<evidence type="ECO:0000256" key="1">
    <source>
        <dbReference type="SAM" id="MobiDB-lite"/>
    </source>
</evidence>
<name>A0A4Q9B5J2_9DEIN</name>
<protein>
    <submittedName>
        <fullName evidence="2">Transposase</fullName>
    </submittedName>
</protein>
<keyword evidence="3" id="KW-1185">Reference proteome</keyword>
<dbReference type="Proteomes" id="UP000292858">
    <property type="component" value="Unassembled WGS sequence"/>
</dbReference>
<feature type="compositionally biased region" description="Low complexity" evidence="1">
    <location>
        <begin position="427"/>
        <end position="438"/>
    </location>
</feature>
<accession>A0A4Q9B5J2</accession>
<feature type="region of interest" description="Disordered" evidence="1">
    <location>
        <begin position="425"/>
        <end position="448"/>
    </location>
</feature>
<dbReference type="OrthoDB" id="33367at2"/>
<comment type="caution">
    <text evidence="2">The sequence shown here is derived from an EMBL/GenBank/DDBJ whole genome shotgun (WGS) entry which is preliminary data.</text>
</comment>
<dbReference type="AlphaFoldDB" id="A0A4Q9B5J2"/>
<sequence>MEALLVFPDHGDHVATLDLMRRFSAALRFAYNRLLEGEKREDLKKEDGPLCTLFGLNTRYADDALLKAQALLTSQKELGENPRKVVFGGRKLFRQLSRLKKSNLPLYERRKREWREKRKGTLYARGDRSKGGNLNLRLLVRDGALWLRINLVHRPAWALVRTSHPRLHELLSRVYTEEPYNVELALREGKVYALFTWEERLPPLVVNAQSGVLALDVNADPYGLALAIVNPDGSLRRYLTLSLEGVDQAPNKGAKELLLWQIAHRIVSLAWEEGVALATERLKHLPKGRRGDGLGKTFRRNAHRFAYRSLLRKVHTLAWRRDIQSLEVNPQDTSTIGMLKYAPLLALSKDIAAAYVIGRRALGYREEVPRHLRALLQDPSFHEHTRRFYEGRIAELRTKRRQERNPYLKRRLGRELYQARKALATLQSPQGEPGSPEGSTGGRNPWGGNPWRALRVGTLLPLLGRRVPRDLSVLKPILHGSWEGWRGGLDPHPGGGSAITGPPHVEVGSGG</sequence>
<evidence type="ECO:0000313" key="3">
    <source>
        <dbReference type="Proteomes" id="UP000292858"/>
    </source>
</evidence>